<dbReference type="PANTHER" id="PTHR24559:SF458">
    <property type="entry name" value="NUCLEOTIDYLTRANSFERASE, RIBONUCLEASE H"/>
    <property type="match status" value="1"/>
</dbReference>
<evidence type="ECO:0000313" key="2">
    <source>
        <dbReference type="Proteomes" id="UP000215914"/>
    </source>
</evidence>
<name>A0A251U2H0_HELAN</name>
<evidence type="ECO:0000313" key="1">
    <source>
        <dbReference type="EMBL" id="OTG17239.1"/>
    </source>
</evidence>
<sequence>MPFGLYNAPATFQRCMMSIFSDMVGESLEIFMDDFSRVKSNEVSVRGQNRYKMQSRGLKDFFWSKMVKLTKPQRPKE</sequence>
<reference evidence="2" key="1">
    <citation type="journal article" date="2017" name="Nature">
        <title>The sunflower genome provides insights into oil metabolism, flowering and Asterid evolution.</title>
        <authorList>
            <person name="Badouin H."/>
            <person name="Gouzy J."/>
            <person name="Grassa C.J."/>
            <person name="Murat F."/>
            <person name="Staton S.E."/>
            <person name="Cottret L."/>
            <person name="Lelandais-Briere C."/>
            <person name="Owens G.L."/>
            <person name="Carrere S."/>
            <person name="Mayjonade B."/>
            <person name="Legrand L."/>
            <person name="Gill N."/>
            <person name="Kane N.C."/>
            <person name="Bowers J.E."/>
            <person name="Hubner S."/>
            <person name="Bellec A."/>
            <person name="Berard A."/>
            <person name="Berges H."/>
            <person name="Blanchet N."/>
            <person name="Boniface M.C."/>
            <person name="Brunel D."/>
            <person name="Catrice O."/>
            <person name="Chaidir N."/>
            <person name="Claudel C."/>
            <person name="Donnadieu C."/>
            <person name="Faraut T."/>
            <person name="Fievet G."/>
            <person name="Helmstetter N."/>
            <person name="King M."/>
            <person name="Knapp S.J."/>
            <person name="Lai Z."/>
            <person name="Le Paslier M.C."/>
            <person name="Lippi Y."/>
            <person name="Lorenzon L."/>
            <person name="Mandel J.R."/>
            <person name="Marage G."/>
            <person name="Marchand G."/>
            <person name="Marquand E."/>
            <person name="Bret-Mestries E."/>
            <person name="Morien E."/>
            <person name="Nambeesan S."/>
            <person name="Nguyen T."/>
            <person name="Pegot-Espagnet P."/>
            <person name="Pouilly N."/>
            <person name="Raftis F."/>
            <person name="Sallet E."/>
            <person name="Schiex T."/>
            <person name="Thomas J."/>
            <person name="Vandecasteele C."/>
            <person name="Vares D."/>
            <person name="Vear F."/>
            <person name="Vautrin S."/>
            <person name="Crespi M."/>
            <person name="Mangin B."/>
            <person name="Burke J.M."/>
            <person name="Salse J."/>
            <person name="Munos S."/>
            <person name="Vincourt P."/>
            <person name="Rieseberg L.H."/>
            <person name="Langlade N.B."/>
        </authorList>
    </citation>
    <scope>NUCLEOTIDE SEQUENCE [LARGE SCALE GENOMIC DNA]</scope>
    <source>
        <strain evidence="2">cv. SF193</strain>
    </source>
</reference>
<dbReference type="InterPro" id="IPR043502">
    <property type="entry name" value="DNA/RNA_pol_sf"/>
</dbReference>
<gene>
    <name evidence="1" type="ORF">HannXRQ_Chr08g0209831</name>
</gene>
<dbReference type="InterPro" id="IPR043128">
    <property type="entry name" value="Rev_trsase/Diguanyl_cyclase"/>
</dbReference>
<dbReference type="Gene3D" id="3.30.70.270">
    <property type="match status" value="1"/>
</dbReference>
<accession>A0A251U2H0</accession>
<dbReference type="InParanoid" id="A0A251U2H0"/>
<dbReference type="SUPFAM" id="SSF56672">
    <property type="entry name" value="DNA/RNA polymerases"/>
    <property type="match status" value="1"/>
</dbReference>
<keyword evidence="2" id="KW-1185">Reference proteome</keyword>
<proteinExistence type="predicted"/>
<dbReference type="Proteomes" id="UP000215914">
    <property type="component" value="Chromosome 8"/>
</dbReference>
<organism evidence="1 2">
    <name type="scientific">Helianthus annuus</name>
    <name type="common">Common sunflower</name>
    <dbReference type="NCBI Taxonomy" id="4232"/>
    <lineage>
        <taxon>Eukaryota</taxon>
        <taxon>Viridiplantae</taxon>
        <taxon>Streptophyta</taxon>
        <taxon>Embryophyta</taxon>
        <taxon>Tracheophyta</taxon>
        <taxon>Spermatophyta</taxon>
        <taxon>Magnoliopsida</taxon>
        <taxon>eudicotyledons</taxon>
        <taxon>Gunneridae</taxon>
        <taxon>Pentapetalae</taxon>
        <taxon>asterids</taxon>
        <taxon>campanulids</taxon>
        <taxon>Asterales</taxon>
        <taxon>Asteraceae</taxon>
        <taxon>Asteroideae</taxon>
        <taxon>Heliantheae alliance</taxon>
        <taxon>Heliantheae</taxon>
        <taxon>Helianthus</taxon>
    </lineage>
</organism>
<dbReference type="AlphaFoldDB" id="A0A251U2H0"/>
<dbReference type="EMBL" id="CM007897">
    <property type="protein sequence ID" value="OTG17239.1"/>
    <property type="molecule type" value="Genomic_DNA"/>
</dbReference>
<protein>
    <recommendedName>
        <fullName evidence="3">Reverse transcriptase domain-containing protein</fullName>
    </recommendedName>
</protein>
<evidence type="ECO:0008006" key="3">
    <source>
        <dbReference type="Google" id="ProtNLM"/>
    </source>
</evidence>
<dbReference type="InterPro" id="IPR053134">
    <property type="entry name" value="RNA-dir_DNA_polymerase"/>
</dbReference>
<dbReference type="PANTHER" id="PTHR24559">
    <property type="entry name" value="TRANSPOSON TY3-I GAG-POL POLYPROTEIN"/>
    <property type="match status" value="1"/>
</dbReference>